<dbReference type="PATRIC" id="fig|45071.6.peg.500"/>
<name>A0A1E5JWR1_9GAMM</name>
<reference evidence="7 8" key="1">
    <citation type="submission" date="2016-02" db="EMBL/GenBank/DDBJ databases">
        <title>Secondary metabolites in Legionella.</title>
        <authorList>
            <person name="Tobias N.J."/>
            <person name="Bode H.B."/>
        </authorList>
    </citation>
    <scope>NUCLEOTIDE SEQUENCE [LARGE SCALE GENOMIC DNA]</scope>
    <source>
        <strain evidence="7 8">DSM 19216</strain>
    </source>
</reference>
<dbReference type="InterPro" id="IPR027417">
    <property type="entry name" value="P-loop_NTPase"/>
</dbReference>
<evidence type="ECO:0000256" key="3">
    <source>
        <dbReference type="ARBA" id="ARBA00022989"/>
    </source>
</evidence>
<proteinExistence type="predicted"/>
<keyword evidence="2 5" id="KW-0812">Transmembrane</keyword>
<dbReference type="STRING" id="45071.Lpar_0463"/>
<keyword evidence="4 5" id="KW-0472">Membrane</keyword>
<evidence type="ECO:0000256" key="2">
    <source>
        <dbReference type="ARBA" id="ARBA00022692"/>
    </source>
</evidence>
<evidence type="ECO:0000256" key="4">
    <source>
        <dbReference type="ARBA" id="ARBA00023136"/>
    </source>
</evidence>
<dbReference type="Pfam" id="PF00664">
    <property type="entry name" value="ABC_membrane"/>
    <property type="match status" value="1"/>
</dbReference>
<evidence type="ECO:0000259" key="6">
    <source>
        <dbReference type="PROSITE" id="PS50929"/>
    </source>
</evidence>
<feature type="domain" description="ABC transmembrane type-1" evidence="6">
    <location>
        <begin position="25"/>
        <end position="300"/>
    </location>
</feature>
<dbReference type="AlphaFoldDB" id="A0A1E5JWR1"/>
<accession>A0A1E5JWR1</accession>
<feature type="transmembrane region" description="Helical" evidence="5">
    <location>
        <begin position="158"/>
        <end position="176"/>
    </location>
</feature>
<evidence type="ECO:0000256" key="1">
    <source>
        <dbReference type="ARBA" id="ARBA00004651"/>
    </source>
</evidence>
<dbReference type="GO" id="GO:0005886">
    <property type="term" value="C:plasma membrane"/>
    <property type="evidence" value="ECO:0007669"/>
    <property type="project" value="UniProtKB-SubCell"/>
</dbReference>
<dbReference type="PROSITE" id="PS50929">
    <property type="entry name" value="ABC_TM1F"/>
    <property type="match status" value="1"/>
</dbReference>
<feature type="transmembrane region" description="Helical" evidence="5">
    <location>
        <begin position="51"/>
        <end position="75"/>
    </location>
</feature>
<dbReference type="InterPro" id="IPR011527">
    <property type="entry name" value="ABC1_TM_dom"/>
</dbReference>
<comment type="caution">
    <text evidence="7">The sequence shown here is derived from an EMBL/GenBank/DDBJ whole genome shotgun (WGS) entry which is preliminary data.</text>
</comment>
<dbReference type="PANTHER" id="PTHR43394:SF4">
    <property type="entry name" value="TOXIN SECRETION ABC TRANSPORTER ATP-BINDING PROTEIN"/>
    <property type="match status" value="1"/>
</dbReference>
<dbReference type="InterPro" id="IPR036640">
    <property type="entry name" value="ABC1_TM_sf"/>
</dbReference>
<keyword evidence="7" id="KW-0547">Nucleotide-binding</keyword>
<dbReference type="GO" id="GO:0005524">
    <property type="term" value="F:ATP binding"/>
    <property type="evidence" value="ECO:0007669"/>
    <property type="project" value="UniProtKB-KW"/>
</dbReference>
<feature type="transmembrane region" description="Helical" evidence="5">
    <location>
        <begin position="243"/>
        <end position="265"/>
    </location>
</feature>
<dbReference type="InterPro" id="IPR039421">
    <property type="entry name" value="Type_1_exporter"/>
</dbReference>
<keyword evidence="3 5" id="KW-1133">Transmembrane helix</keyword>
<protein>
    <submittedName>
        <fullName evidence="7">Toxin RTX-I translocation ATP-binding protein</fullName>
    </submittedName>
</protein>
<dbReference type="SUPFAM" id="SSF52540">
    <property type="entry name" value="P-loop containing nucleoside triphosphate hydrolases"/>
    <property type="match status" value="1"/>
</dbReference>
<feature type="transmembrane region" description="Helical" evidence="5">
    <location>
        <begin position="271"/>
        <end position="288"/>
    </location>
</feature>
<organism evidence="7 8">
    <name type="scientific">Legionella parisiensis</name>
    <dbReference type="NCBI Taxonomy" id="45071"/>
    <lineage>
        <taxon>Bacteria</taxon>
        <taxon>Pseudomonadati</taxon>
        <taxon>Pseudomonadota</taxon>
        <taxon>Gammaproteobacteria</taxon>
        <taxon>Legionellales</taxon>
        <taxon>Legionellaceae</taxon>
        <taxon>Legionella</taxon>
    </lineage>
</organism>
<dbReference type="Gene3D" id="1.20.1560.10">
    <property type="entry name" value="ABC transporter type 1, transmembrane domain"/>
    <property type="match status" value="1"/>
</dbReference>
<evidence type="ECO:0000313" key="8">
    <source>
        <dbReference type="Proteomes" id="UP000095229"/>
    </source>
</evidence>
<dbReference type="PANTHER" id="PTHR43394">
    <property type="entry name" value="ATP-DEPENDENT PERMEASE MDL1, MITOCHONDRIAL"/>
    <property type="match status" value="1"/>
</dbReference>
<dbReference type="Proteomes" id="UP000095229">
    <property type="component" value="Unassembled WGS sequence"/>
</dbReference>
<evidence type="ECO:0000313" key="7">
    <source>
        <dbReference type="EMBL" id="OEH48966.1"/>
    </source>
</evidence>
<gene>
    <name evidence="7" type="primary">apxIB</name>
    <name evidence="7" type="ORF">lpari_00018</name>
</gene>
<dbReference type="GO" id="GO:0015421">
    <property type="term" value="F:ABC-type oligopeptide transporter activity"/>
    <property type="evidence" value="ECO:0007669"/>
    <property type="project" value="TreeGrafter"/>
</dbReference>
<feature type="transmembrane region" description="Helical" evidence="5">
    <location>
        <begin position="132"/>
        <end position="152"/>
    </location>
</feature>
<feature type="transmembrane region" description="Helical" evidence="5">
    <location>
        <begin position="12"/>
        <end position="39"/>
    </location>
</feature>
<comment type="subcellular location">
    <subcellularLocation>
        <location evidence="1">Cell membrane</location>
        <topology evidence="1">Multi-pass membrane protein</topology>
    </subcellularLocation>
</comment>
<keyword evidence="8" id="KW-1185">Reference proteome</keyword>
<dbReference type="EMBL" id="LSOG01000001">
    <property type="protein sequence ID" value="OEH48966.1"/>
    <property type="molecule type" value="Genomic_DNA"/>
</dbReference>
<dbReference type="RefSeq" id="WP_172465760.1">
    <property type="nucleotide sequence ID" value="NZ_CAAAIE010000004.1"/>
</dbReference>
<dbReference type="Gene3D" id="3.40.50.300">
    <property type="entry name" value="P-loop containing nucleotide triphosphate hydrolases"/>
    <property type="match status" value="1"/>
</dbReference>
<dbReference type="SUPFAM" id="SSF90123">
    <property type="entry name" value="ABC transporter transmembrane region"/>
    <property type="match status" value="1"/>
</dbReference>
<keyword evidence="7" id="KW-0067">ATP-binding</keyword>
<sequence length="527" mass="60203">MMRQEMNSIAEVLDKATIASIAMISVIVSLLSLSIPIAAQTLVNLIAFGKLLQPVVTLSIMVLILMIALGALNVWQSIIIEVIQQKLMVRISLNLTRQFTHLSLDNFSSHHGPELVNRFFEVVTINKALSSLLLYGVNLSLQLFFGLILLLFYHPLFLVFDGFIVFGIILIVFLPYRKGLSSSEKECTEKHQIGAWLEELLANRFLFRFNRYHHYATQQTDKRLVSFLKARNMHFKQLIKHQIGFYLLSAIASSLLLGLGGYLVINNQLSLGQLVAAEIVLGALIYAFKRFSVLLENYYDLVASEHKIDQVLNLPTELINTELSELVIPIKNITLVTQDQEKAFCTPGNPLVICVNETQKKTSFTDFILGFENNTNLTAYINETLCHEEYRRSLREHTLLLRDKEWFAGSIYDNIRLNQPSFSIQRLKELLKSFRLMDKIMRQPHGLKSIIYDWEQVFTELELIQLMVIRALIAKPQLIIIDGLFDRMTTKDIELLLSHLAALNETLLIIITQYPNLIPLPNCLVLS</sequence>
<evidence type="ECO:0000256" key="5">
    <source>
        <dbReference type="SAM" id="Phobius"/>
    </source>
</evidence>